<dbReference type="Pfam" id="PF06725">
    <property type="entry name" value="3D"/>
    <property type="match status" value="1"/>
</dbReference>
<dbReference type="CDD" id="cd14485">
    <property type="entry name" value="mltA_like_LT_A"/>
    <property type="match status" value="1"/>
</dbReference>
<keyword evidence="4" id="KW-0961">Cell wall biogenesis/degradation</keyword>
<dbReference type="EC" id="4.2.2.n1" evidence="2"/>
<evidence type="ECO:0000256" key="4">
    <source>
        <dbReference type="ARBA" id="ARBA00023316"/>
    </source>
</evidence>
<dbReference type="GO" id="GO:0009254">
    <property type="term" value="P:peptidoglycan turnover"/>
    <property type="evidence" value="ECO:0007669"/>
    <property type="project" value="InterPro"/>
</dbReference>
<dbReference type="AlphaFoldDB" id="A1K3D7"/>
<evidence type="ECO:0000259" key="6">
    <source>
        <dbReference type="SMART" id="SM00925"/>
    </source>
</evidence>
<keyword evidence="7" id="KW-0326">Glycosidase</keyword>
<dbReference type="SMART" id="SM00925">
    <property type="entry name" value="MltA"/>
    <property type="match status" value="1"/>
</dbReference>
<reference evidence="7 8" key="1">
    <citation type="journal article" date="2006" name="Nat. Biotechnol.">
        <title>Complete genome of the mutualistic, N2-fixing grass endophyte Azoarcus sp. strain BH72.</title>
        <authorList>
            <person name="Krause A."/>
            <person name="Ramakumar A."/>
            <person name="Bartels D."/>
            <person name="Battistoni F."/>
            <person name="Bekel T."/>
            <person name="Boch J."/>
            <person name="Boehm M."/>
            <person name="Friedrich F."/>
            <person name="Hurek T."/>
            <person name="Krause L."/>
            <person name="Linke B."/>
            <person name="McHardy A.C."/>
            <person name="Sarkar A."/>
            <person name="Schneiker S."/>
            <person name="Syed A.A."/>
            <person name="Thauer R."/>
            <person name="Vorhoelter F.-J."/>
            <person name="Weidner S."/>
            <person name="Puehler A."/>
            <person name="Reinhold-Hurek B."/>
            <person name="Kaiser O."/>
            <person name="Goesmann A."/>
        </authorList>
    </citation>
    <scope>NUCLEOTIDE SEQUENCE [LARGE SCALE GENOMIC DNA]</scope>
    <source>
        <strain evidence="7 8">BH72</strain>
    </source>
</reference>
<dbReference type="CAZy" id="GH102">
    <property type="family name" value="Glycoside Hydrolase Family 102"/>
</dbReference>
<organism evidence="7 8">
    <name type="scientific">Azoarcus sp. (strain BH72)</name>
    <dbReference type="NCBI Taxonomy" id="418699"/>
    <lineage>
        <taxon>Bacteria</taxon>
        <taxon>Pseudomonadati</taxon>
        <taxon>Pseudomonadota</taxon>
        <taxon>Betaproteobacteria</taxon>
        <taxon>Rhodocyclales</taxon>
        <taxon>Zoogloeaceae</taxon>
        <taxon>Azoarcus</taxon>
    </lineage>
</organism>
<dbReference type="EMBL" id="AM406670">
    <property type="protein sequence ID" value="CAL93342.1"/>
    <property type="molecule type" value="Genomic_DNA"/>
</dbReference>
<dbReference type="HOGENOM" id="CLU_037751_0_0_4"/>
<dbReference type="GO" id="GO:0008933">
    <property type="term" value="F:peptidoglycan lytic transglycosylase activity"/>
    <property type="evidence" value="ECO:0007669"/>
    <property type="project" value="TreeGrafter"/>
</dbReference>
<evidence type="ECO:0000313" key="7">
    <source>
        <dbReference type="EMBL" id="CAL93342.1"/>
    </source>
</evidence>
<evidence type="ECO:0000256" key="2">
    <source>
        <dbReference type="ARBA" id="ARBA00012587"/>
    </source>
</evidence>
<feature type="domain" description="Lytic transglycosylase MltA" evidence="6">
    <location>
        <begin position="93"/>
        <end position="250"/>
    </location>
</feature>
<dbReference type="GO" id="GO:0019867">
    <property type="term" value="C:outer membrane"/>
    <property type="evidence" value="ECO:0007669"/>
    <property type="project" value="InterPro"/>
</dbReference>
<evidence type="ECO:0000256" key="1">
    <source>
        <dbReference type="ARBA" id="ARBA00001420"/>
    </source>
</evidence>
<dbReference type="PIRSF" id="PIRSF019422">
    <property type="entry name" value="MltA"/>
    <property type="match status" value="1"/>
</dbReference>
<dbReference type="PANTHER" id="PTHR30124:SF0">
    <property type="entry name" value="MEMBRANE-BOUND LYTIC MUREIN TRANSGLYCOSYLASE A"/>
    <property type="match status" value="1"/>
</dbReference>
<accession>A1K3D7</accession>
<dbReference type="Proteomes" id="UP000002588">
    <property type="component" value="Chromosome"/>
</dbReference>
<keyword evidence="7" id="KW-0378">Hydrolase</keyword>
<dbReference type="Pfam" id="PF03562">
    <property type="entry name" value="MltA"/>
    <property type="match status" value="1"/>
</dbReference>
<dbReference type="eggNOG" id="COG2821">
    <property type="taxonomic scope" value="Bacteria"/>
</dbReference>
<evidence type="ECO:0000256" key="3">
    <source>
        <dbReference type="ARBA" id="ARBA00023239"/>
    </source>
</evidence>
<dbReference type="GO" id="GO:0004553">
    <property type="term" value="F:hydrolase activity, hydrolyzing O-glycosyl compounds"/>
    <property type="evidence" value="ECO:0007669"/>
    <property type="project" value="InterPro"/>
</dbReference>
<dbReference type="Gene3D" id="2.40.240.50">
    <property type="entry name" value="Barwin-like endoglucanases"/>
    <property type="match status" value="1"/>
</dbReference>
<dbReference type="GO" id="GO:0009253">
    <property type="term" value="P:peptidoglycan catabolic process"/>
    <property type="evidence" value="ECO:0007669"/>
    <property type="project" value="TreeGrafter"/>
</dbReference>
<dbReference type="InterPro" id="IPR005300">
    <property type="entry name" value="MltA_B"/>
</dbReference>
<name>A1K3D7_AZOSB</name>
<protein>
    <recommendedName>
        <fullName evidence="2">peptidoglycan lytic exotransglycosylase</fullName>
        <ecNumber evidence="2">4.2.2.n1</ecNumber>
    </recommendedName>
    <alternativeName>
        <fullName evidence="5">Murein hydrolase A</fullName>
    </alternativeName>
</protein>
<dbReference type="PANTHER" id="PTHR30124">
    <property type="entry name" value="MEMBRANE-BOUND LYTIC MUREIN TRANSGLYCOSYLASE A"/>
    <property type="match status" value="1"/>
</dbReference>
<proteinExistence type="predicted"/>
<keyword evidence="8" id="KW-1185">Reference proteome</keyword>
<dbReference type="KEGG" id="azo:azo0725"/>
<dbReference type="Gene3D" id="2.40.40.10">
    <property type="entry name" value="RlpA-like domain"/>
    <property type="match status" value="1"/>
</dbReference>
<gene>
    <name evidence="7" type="primary">mltA</name>
    <name evidence="7" type="ordered locus">azo0725</name>
</gene>
<dbReference type="InterPro" id="IPR036908">
    <property type="entry name" value="RlpA-like_sf"/>
</dbReference>
<dbReference type="InterPro" id="IPR026044">
    <property type="entry name" value="MltA"/>
</dbReference>
<keyword evidence="3" id="KW-0456">Lyase</keyword>
<dbReference type="STRING" id="62928.azo0725"/>
<dbReference type="SUPFAM" id="SSF50685">
    <property type="entry name" value="Barwin-like endoglucanases"/>
    <property type="match status" value="1"/>
</dbReference>
<dbReference type="CDD" id="cd14668">
    <property type="entry name" value="mlta_B"/>
    <property type="match status" value="1"/>
</dbReference>
<comment type="catalytic activity">
    <reaction evidence="1">
        <text>Exolytic cleavage of the (1-&gt;4)-beta-glycosidic linkage between N-acetylmuramic acid (MurNAc) and N-acetylglucosamine (GlcNAc) residues in peptidoglycan, from either the reducing or the non-reducing ends of the peptidoglycan chains, with concomitant formation of a 1,6-anhydrobond in the MurNAc residue.</text>
        <dbReference type="EC" id="4.2.2.n1"/>
    </reaction>
</comment>
<dbReference type="InterPro" id="IPR010611">
    <property type="entry name" value="3D_dom"/>
</dbReference>
<sequence>MAEVPPHRAASWTEIDGWRDDDPSEAWSAFRKSCNVLEKQAPWQASCKAARQLGEAPGPAQARAFFERHFSPWQLVNPDGSEQGLITGYYEPLIKASRTPDALYRWPVHGTPGDLLTIDLASVYPELKGYRLRGRLVGNKVLPYWKRDELGDQGSRLPAPVLLWAADPIDLFFMQVQGSGRAELPDGSVLRLGYADQNGHPYQSIGRWLVQQGQLSLDKASMDGIRDWARRHPQRLEEMLNSNPSYVFFRELPSSAEGPIGAQGAPLTANRSIAIDSRFVALGAPVFLATTQPNSDTPLKRLMIAQDTGGAIKGAVRADYFWGFGPQAGAMAGRMRQQGRMWVLLPNGMKPAAN</sequence>
<dbReference type="GO" id="GO:0071555">
    <property type="term" value="P:cell wall organization"/>
    <property type="evidence" value="ECO:0007669"/>
    <property type="project" value="UniProtKB-KW"/>
</dbReference>
<evidence type="ECO:0000313" key="8">
    <source>
        <dbReference type="Proteomes" id="UP000002588"/>
    </source>
</evidence>
<evidence type="ECO:0000256" key="5">
    <source>
        <dbReference type="ARBA" id="ARBA00030918"/>
    </source>
</evidence>